<evidence type="ECO:0000256" key="2">
    <source>
        <dbReference type="ARBA" id="ARBA00006448"/>
    </source>
</evidence>
<evidence type="ECO:0000259" key="8">
    <source>
        <dbReference type="Pfam" id="PF04239"/>
    </source>
</evidence>
<evidence type="ECO:0000313" key="9">
    <source>
        <dbReference type="EMBL" id="MBP1904902.1"/>
    </source>
</evidence>
<dbReference type="PANTHER" id="PTHR34582:SF6">
    <property type="entry name" value="UPF0702 TRANSMEMBRANE PROTEIN YCAP"/>
    <property type="match status" value="1"/>
</dbReference>
<gene>
    <name evidence="9" type="ORF">J2Z32_001526</name>
</gene>
<feature type="transmembrane region" description="Helical" evidence="7">
    <location>
        <begin position="6"/>
        <end position="23"/>
    </location>
</feature>
<evidence type="ECO:0000256" key="4">
    <source>
        <dbReference type="ARBA" id="ARBA00022692"/>
    </source>
</evidence>
<keyword evidence="10" id="KW-1185">Reference proteome</keyword>
<keyword evidence="4 7" id="KW-0812">Transmembrane</keyword>
<name>A0ABS4FQQ0_9BACL</name>
<reference evidence="9 10" key="1">
    <citation type="submission" date="2021-03" db="EMBL/GenBank/DDBJ databases">
        <title>Genomic Encyclopedia of Type Strains, Phase IV (KMG-IV): sequencing the most valuable type-strain genomes for metagenomic binning, comparative biology and taxonomic classification.</title>
        <authorList>
            <person name="Goeker M."/>
        </authorList>
    </citation>
    <scope>NUCLEOTIDE SEQUENCE [LARGE SCALE GENOMIC DNA]</scope>
    <source>
        <strain evidence="9 10">DSM 14349</strain>
    </source>
</reference>
<comment type="caution">
    <text evidence="9">The sequence shown here is derived from an EMBL/GenBank/DDBJ whole genome shotgun (WGS) entry which is preliminary data.</text>
</comment>
<accession>A0ABS4FQQ0</accession>
<keyword evidence="6 7" id="KW-0472">Membrane</keyword>
<feature type="domain" description="YetF C-terminal" evidence="8">
    <location>
        <begin position="84"/>
        <end position="222"/>
    </location>
</feature>
<keyword evidence="5 7" id="KW-1133">Transmembrane helix</keyword>
<dbReference type="RefSeq" id="WP_210088567.1">
    <property type="nucleotide sequence ID" value="NZ_JAGGKG010000005.1"/>
</dbReference>
<proteinExistence type="inferred from homology"/>
<dbReference type="Gene3D" id="3.30.240.20">
    <property type="entry name" value="bsu07140 like domains"/>
    <property type="match status" value="2"/>
</dbReference>
<feature type="transmembrane region" description="Helical" evidence="7">
    <location>
        <begin position="35"/>
        <end position="53"/>
    </location>
</feature>
<comment type="subcellular location">
    <subcellularLocation>
        <location evidence="1">Cell membrane</location>
        <topology evidence="1">Multi-pass membrane protein</topology>
    </subcellularLocation>
</comment>
<dbReference type="InterPro" id="IPR023090">
    <property type="entry name" value="UPF0702_alpha/beta_dom_sf"/>
</dbReference>
<evidence type="ECO:0000256" key="3">
    <source>
        <dbReference type="ARBA" id="ARBA00022475"/>
    </source>
</evidence>
<evidence type="ECO:0000256" key="6">
    <source>
        <dbReference type="ARBA" id="ARBA00023136"/>
    </source>
</evidence>
<dbReference type="Proteomes" id="UP001519272">
    <property type="component" value="Unassembled WGS sequence"/>
</dbReference>
<dbReference type="InterPro" id="IPR007353">
    <property type="entry name" value="DUF421"/>
</dbReference>
<evidence type="ECO:0000256" key="1">
    <source>
        <dbReference type="ARBA" id="ARBA00004651"/>
    </source>
</evidence>
<evidence type="ECO:0000313" key="10">
    <source>
        <dbReference type="Proteomes" id="UP001519272"/>
    </source>
</evidence>
<organism evidence="9 10">
    <name type="scientific">Paenibacillus turicensis</name>
    <dbReference type="NCBI Taxonomy" id="160487"/>
    <lineage>
        <taxon>Bacteria</taxon>
        <taxon>Bacillati</taxon>
        <taxon>Bacillota</taxon>
        <taxon>Bacilli</taxon>
        <taxon>Bacillales</taxon>
        <taxon>Paenibacillaceae</taxon>
        <taxon>Paenibacillus</taxon>
    </lineage>
</organism>
<comment type="similarity">
    <text evidence="2">Belongs to the UPF0702 family.</text>
</comment>
<evidence type="ECO:0000256" key="7">
    <source>
        <dbReference type="SAM" id="Phobius"/>
    </source>
</evidence>
<dbReference type="EMBL" id="JAGGKG010000005">
    <property type="protein sequence ID" value="MBP1904902.1"/>
    <property type="molecule type" value="Genomic_DNA"/>
</dbReference>
<evidence type="ECO:0000256" key="5">
    <source>
        <dbReference type="ARBA" id="ARBA00022989"/>
    </source>
</evidence>
<keyword evidence="3" id="KW-1003">Cell membrane</keyword>
<dbReference type="Pfam" id="PF04239">
    <property type="entry name" value="DUF421"/>
    <property type="match status" value="1"/>
</dbReference>
<sequence length="237" mass="27116">MTAHILNHVIRTLLMYFTVFASMRIMGKREIGELSIFDLVISIMIAEIGVFVIDDLSRPLYEGFIPIIVLVVVQISLSQLSLYSRKLRVFVDGKPSVIIKHGEINQHEMKKQRYNLDDLLMQLRSQNIGSINDVEFAVLETSGQLSVLPKPDKKPGKNFKKTNGNRYLLSNIKYSALPIPLIMDGVVQHENLEDIGQTRFWLKQQLQSKGVLDFKEVFFCTLDYKGDIYVNLKDPKA</sequence>
<protein>
    <submittedName>
        <fullName evidence="9">Uncharacterized membrane protein YcaP (DUF421 family)</fullName>
    </submittedName>
</protein>
<feature type="transmembrane region" description="Helical" evidence="7">
    <location>
        <begin position="65"/>
        <end position="84"/>
    </location>
</feature>
<dbReference type="PANTHER" id="PTHR34582">
    <property type="entry name" value="UPF0702 TRANSMEMBRANE PROTEIN YCAP"/>
    <property type="match status" value="1"/>
</dbReference>